<proteinExistence type="predicted"/>
<protein>
    <submittedName>
        <fullName evidence="1">Uncharacterized protein</fullName>
    </submittedName>
</protein>
<dbReference type="GO" id="GO:0016787">
    <property type="term" value="F:hydrolase activity"/>
    <property type="evidence" value="ECO:0007669"/>
    <property type="project" value="InterPro"/>
</dbReference>
<dbReference type="InterPro" id="IPR005939">
    <property type="entry name" value="BLH_phosphatase-like"/>
</dbReference>
<evidence type="ECO:0000313" key="1">
    <source>
        <dbReference type="EMBL" id="QOW42361.1"/>
    </source>
</evidence>
<name>A0A0F3LJ62_9GAMM</name>
<reference evidence="1 2" key="1">
    <citation type="submission" date="2020-02" db="EMBL/GenBank/DDBJ databases">
        <title>Tigecycline-resistant Acinetobacter species from pigs and migratory birds.</title>
        <authorList>
            <person name="Chen C."/>
            <person name="Sun J."/>
            <person name="Liao X.-P."/>
            <person name="Liu Y.-H."/>
        </authorList>
    </citation>
    <scope>NUCLEOTIDE SEQUENCE [LARGE SCALE GENOMIC DNA]</scope>
    <source>
        <strain evidence="1 2">C15_T</strain>
    </source>
</reference>
<dbReference type="KEGG" id="aid:CTZ23_12845"/>
<dbReference type="Gene3D" id="3.90.190.10">
    <property type="entry name" value="Protein tyrosine phosphatase superfamily"/>
    <property type="match status" value="1"/>
</dbReference>
<sequence>MTKSLWMGMVLALSMTTTSLCVAASDFSRALNANLSVSGQMTPEKFKTLLQDGFKSVIVNRPDQEAGNTVKVNQLRDIAEKSRVSVIYQPVSSGAISQADVQEFAKYYNELPKPILMVCRSGSRSAALFNQAKNQGLLHE</sequence>
<dbReference type="EMBL" id="CP048654">
    <property type="protein sequence ID" value="QOW42361.1"/>
    <property type="molecule type" value="Genomic_DNA"/>
</dbReference>
<organism evidence="1 2">
    <name type="scientific">Acinetobacter indicus</name>
    <dbReference type="NCBI Taxonomy" id="756892"/>
    <lineage>
        <taxon>Bacteria</taxon>
        <taxon>Pseudomonadati</taxon>
        <taxon>Pseudomonadota</taxon>
        <taxon>Gammaproteobacteria</taxon>
        <taxon>Moraxellales</taxon>
        <taxon>Moraxellaceae</taxon>
        <taxon>Acinetobacter</taxon>
    </lineage>
</organism>
<dbReference type="AlphaFoldDB" id="A0A0F3LJ62"/>
<dbReference type="InterPro" id="IPR029021">
    <property type="entry name" value="Prot-tyrosine_phosphatase-like"/>
</dbReference>
<dbReference type="Proteomes" id="UP000593812">
    <property type="component" value="Chromosome"/>
</dbReference>
<dbReference type="Pfam" id="PF04273">
    <property type="entry name" value="BLH_phosphatase"/>
    <property type="match status" value="1"/>
</dbReference>
<gene>
    <name evidence="1" type="ORF">G0027_05555</name>
</gene>
<evidence type="ECO:0000313" key="2">
    <source>
        <dbReference type="Proteomes" id="UP000593812"/>
    </source>
</evidence>
<accession>A0A0F3LJ62</accession>
<dbReference type="RefSeq" id="WP_045796347.1">
    <property type="nucleotide sequence ID" value="NZ_CAXNYR010000025.1"/>
</dbReference>
<dbReference type="STRING" id="756892.GCA_001922645_02261"/>